<reference evidence="6" key="1">
    <citation type="journal article" date="2014" name="Int. J. Syst. Evol. Microbiol.">
        <title>Complete genome of a new Firmicutes species belonging to the dominant human colonic microbiota ('Ruminococcus bicirculans') reveals two chromosomes and a selective capacity to utilize plant glucans.</title>
        <authorList>
            <consortium name="NISC Comparative Sequencing Program"/>
            <person name="Wegmann U."/>
            <person name="Louis P."/>
            <person name="Goesmann A."/>
            <person name="Henrissat B."/>
            <person name="Duncan S.H."/>
            <person name="Flint H.J."/>
        </authorList>
    </citation>
    <scope>NUCLEOTIDE SEQUENCE</scope>
    <source>
        <strain evidence="6">NBRC 103855</strain>
    </source>
</reference>
<dbReference type="SUPFAM" id="SSF46785">
    <property type="entry name" value="Winged helix' DNA-binding domain"/>
    <property type="match status" value="1"/>
</dbReference>
<gene>
    <name evidence="6" type="ORF">GCM10007913_44420</name>
</gene>
<evidence type="ECO:0000259" key="5">
    <source>
        <dbReference type="PROSITE" id="PS50931"/>
    </source>
</evidence>
<dbReference type="Pfam" id="PF00126">
    <property type="entry name" value="HTH_1"/>
    <property type="match status" value="1"/>
</dbReference>
<evidence type="ECO:0000256" key="1">
    <source>
        <dbReference type="ARBA" id="ARBA00009437"/>
    </source>
</evidence>
<comment type="similarity">
    <text evidence="1">Belongs to the LysR transcriptional regulatory family.</text>
</comment>
<dbReference type="InterPro" id="IPR000847">
    <property type="entry name" value="LysR_HTH_N"/>
</dbReference>
<dbReference type="PROSITE" id="PS50931">
    <property type="entry name" value="HTH_LYSR"/>
    <property type="match status" value="1"/>
</dbReference>
<dbReference type="PANTHER" id="PTHR30346">
    <property type="entry name" value="TRANSCRIPTIONAL DUAL REGULATOR HCAR-RELATED"/>
    <property type="match status" value="1"/>
</dbReference>
<keyword evidence="4" id="KW-0804">Transcription</keyword>
<dbReference type="PRINTS" id="PR00039">
    <property type="entry name" value="HTHLYSR"/>
</dbReference>
<organism evidence="6 7">
    <name type="scientific">Devosia yakushimensis</name>
    <dbReference type="NCBI Taxonomy" id="470028"/>
    <lineage>
        <taxon>Bacteria</taxon>
        <taxon>Pseudomonadati</taxon>
        <taxon>Pseudomonadota</taxon>
        <taxon>Alphaproteobacteria</taxon>
        <taxon>Hyphomicrobiales</taxon>
        <taxon>Devosiaceae</taxon>
        <taxon>Devosia</taxon>
    </lineage>
</organism>
<dbReference type="Proteomes" id="UP001161406">
    <property type="component" value="Unassembled WGS sequence"/>
</dbReference>
<dbReference type="Pfam" id="PF03466">
    <property type="entry name" value="LysR_substrate"/>
    <property type="match status" value="1"/>
</dbReference>
<dbReference type="EMBL" id="BSNG01000008">
    <property type="protein sequence ID" value="GLQ12509.1"/>
    <property type="molecule type" value="Genomic_DNA"/>
</dbReference>
<evidence type="ECO:0000256" key="3">
    <source>
        <dbReference type="ARBA" id="ARBA00023125"/>
    </source>
</evidence>
<dbReference type="RefSeq" id="WP_284394541.1">
    <property type="nucleotide sequence ID" value="NZ_BSNG01000008.1"/>
</dbReference>
<reference evidence="6" key="2">
    <citation type="submission" date="2023-01" db="EMBL/GenBank/DDBJ databases">
        <title>Draft genome sequence of Devosia yakushimensis strain NBRC 103855.</title>
        <authorList>
            <person name="Sun Q."/>
            <person name="Mori K."/>
        </authorList>
    </citation>
    <scope>NUCLEOTIDE SEQUENCE</scope>
    <source>
        <strain evidence="6">NBRC 103855</strain>
    </source>
</reference>
<keyword evidence="2" id="KW-0805">Transcription regulation</keyword>
<sequence>MPDRVVDTRLFRYALASAEHGSFRRAAAALHVQHSALSRGVRSLEHRLGTQLFERYHAGIRPTPAGDRFLEEATLGFDHLRRAMQRVEALQRCEHGELTVGVSLPFALLSDLFERFRKDYGGISIEVVESASAASSALVQQRRMDLAFVTKAQRPEASQSLHLRDERMVVVLPQSHPLAGARSLTLGDLHSERFVLCAEGLGPDIEEYLIQLMAKQAGVPRVQMHRVGLCSLINMVATGFGVTLVVGRPPCTAADGVVIVPLAGRHVIPVKAVWMESNPNPALRALLNIVREFI</sequence>
<evidence type="ECO:0000256" key="4">
    <source>
        <dbReference type="ARBA" id="ARBA00023163"/>
    </source>
</evidence>
<dbReference type="Gene3D" id="1.10.10.10">
    <property type="entry name" value="Winged helix-like DNA-binding domain superfamily/Winged helix DNA-binding domain"/>
    <property type="match status" value="1"/>
</dbReference>
<dbReference type="Gene3D" id="3.40.190.10">
    <property type="entry name" value="Periplasmic binding protein-like II"/>
    <property type="match status" value="2"/>
</dbReference>
<protein>
    <submittedName>
        <fullName evidence="6">LysR family transcriptional regulator</fullName>
    </submittedName>
</protein>
<dbReference type="InterPro" id="IPR005119">
    <property type="entry name" value="LysR_subst-bd"/>
</dbReference>
<dbReference type="PANTHER" id="PTHR30346:SF0">
    <property type="entry name" value="HCA OPERON TRANSCRIPTIONAL ACTIVATOR HCAR"/>
    <property type="match status" value="1"/>
</dbReference>
<keyword evidence="3" id="KW-0238">DNA-binding</keyword>
<evidence type="ECO:0000256" key="2">
    <source>
        <dbReference type="ARBA" id="ARBA00023015"/>
    </source>
</evidence>
<dbReference type="InterPro" id="IPR036388">
    <property type="entry name" value="WH-like_DNA-bd_sf"/>
</dbReference>
<dbReference type="SUPFAM" id="SSF53850">
    <property type="entry name" value="Periplasmic binding protein-like II"/>
    <property type="match status" value="1"/>
</dbReference>
<evidence type="ECO:0000313" key="6">
    <source>
        <dbReference type="EMBL" id="GLQ12509.1"/>
    </source>
</evidence>
<feature type="domain" description="HTH lysR-type" evidence="5">
    <location>
        <begin position="6"/>
        <end position="63"/>
    </location>
</feature>
<dbReference type="InterPro" id="IPR036390">
    <property type="entry name" value="WH_DNA-bd_sf"/>
</dbReference>
<accession>A0ABQ5ULJ0</accession>
<evidence type="ECO:0000313" key="7">
    <source>
        <dbReference type="Proteomes" id="UP001161406"/>
    </source>
</evidence>
<proteinExistence type="inferred from homology"/>
<comment type="caution">
    <text evidence="6">The sequence shown here is derived from an EMBL/GenBank/DDBJ whole genome shotgun (WGS) entry which is preliminary data.</text>
</comment>
<keyword evidence="7" id="KW-1185">Reference proteome</keyword>
<name>A0ABQ5ULJ0_9HYPH</name>
<dbReference type="CDD" id="cd08414">
    <property type="entry name" value="PBP2_LTTR_aromatics_like"/>
    <property type="match status" value="1"/>
</dbReference>